<evidence type="ECO:0000256" key="6">
    <source>
        <dbReference type="PROSITE-ProRule" id="PRU00169"/>
    </source>
</evidence>
<sequence>MSDKIPHLLIVDDELSMRELLEYMMVRQGYRVLSAGRGRDAVSMIQKNSFDLILCDIRLGDISGLDVLRAAKKHNSDTVVIMISAYASAETAVEAMNEGAYDYLPKPFDNNELRQTIKKALELKTVEQEKKNIDDNLKKNLHFGHIVGNSSKMQHIYEMILQVAKTRTNILISGESGTGKELIARAIHEQSGRKDEPFVAVNCGGIPETLIESELFGHKKGSFTGASSDKKGLFQTADKGTVFLDEIGEVSHHIQVKLLRAVQEKVFKPVGSNEDIAVDVRIICATNRNLEKEVIEGRFREDLFYRLNVIEIKVPPLRERKEDLRILAQHFLDKYSREANKEITKISSYAIDLLNKYDFPGNIRELENLIERSVALSMTNIILPDSLAISVYKKKHTHTQNIQPDIENIANGVDLDAVLEDIERAYILKALELTSGKKNRTAKLLKINTRSLRYRMDKLGIGN</sequence>
<dbReference type="InterPro" id="IPR009057">
    <property type="entry name" value="Homeodomain-like_sf"/>
</dbReference>
<dbReference type="CDD" id="cd00009">
    <property type="entry name" value="AAA"/>
    <property type="match status" value="1"/>
</dbReference>
<reference evidence="9" key="1">
    <citation type="journal article" date="2021" name="Microb. Physiol.">
        <title>Proteogenomic Insights into the Physiology of Marine, Sulfate-Reducing, Filamentous Desulfonema limicola and Desulfonema magnum.</title>
        <authorList>
            <person name="Schnaars V."/>
            <person name="Wohlbrand L."/>
            <person name="Scheve S."/>
            <person name="Hinrichs C."/>
            <person name="Reinhardt R."/>
            <person name="Rabus R."/>
        </authorList>
    </citation>
    <scope>NUCLEOTIDE SEQUENCE</scope>
    <source>
        <strain evidence="9">5ac10</strain>
    </source>
</reference>
<dbReference type="SUPFAM" id="SSF52540">
    <property type="entry name" value="P-loop containing nucleoside triphosphate hydrolases"/>
    <property type="match status" value="1"/>
</dbReference>
<dbReference type="InterPro" id="IPR025662">
    <property type="entry name" value="Sigma_54_int_dom_ATP-bd_1"/>
</dbReference>
<dbReference type="FunFam" id="3.40.50.300:FF:000006">
    <property type="entry name" value="DNA-binding transcriptional regulator NtrC"/>
    <property type="match status" value="1"/>
</dbReference>
<dbReference type="Pfam" id="PF00072">
    <property type="entry name" value="Response_reg"/>
    <property type="match status" value="1"/>
</dbReference>
<evidence type="ECO:0000256" key="4">
    <source>
        <dbReference type="ARBA" id="ARBA00023125"/>
    </source>
</evidence>
<dbReference type="Gene3D" id="1.10.10.60">
    <property type="entry name" value="Homeodomain-like"/>
    <property type="match status" value="1"/>
</dbReference>
<keyword evidence="2" id="KW-0067">ATP-binding</keyword>
<dbReference type="PROSITE" id="PS00676">
    <property type="entry name" value="SIGMA54_INTERACT_2"/>
    <property type="match status" value="1"/>
</dbReference>
<gene>
    <name evidence="9" type="ORF">dnl_42690</name>
</gene>
<keyword evidence="4" id="KW-0238">DNA-binding</keyword>
<dbReference type="Pfam" id="PF02954">
    <property type="entry name" value="HTH_8"/>
    <property type="match status" value="1"/>
</dbReference>
<dbReference type="InterPro" id="IPR025944">
    <property type="entry name" value="Sigma_54_int_dom_CS"/>
</dbReference>
<dbReference type="InterPro" id="IPR011006">
    <property type="entry name" value="CheY-like_superfamily"/>
</dbReference>
<dbReference type="PROSITE" id="PS50045">
    <property type="entry name" value="SIGMA54_INTERACT_4"/>
    <property type="match status" value="1"/>
</dbReference>
<dbReference type="PROSITE" id="PS50110">
    <property type="entry name" value="RESPONSE_REGULATORY"/>
    <property type="match status" value="1"/>
</dbReference>
<dbReference type="InterPro" id="IPR058031">
    <property type="entry name" value="AAA_lid_NorR"/>
</dbReference>
<organism evidence="9 10">
    <name type="scientific">Desulfonema limicola</name>
    <dbReference type="NCBI Taxonomy" id="45656"/>
    <lineage>
        <taxon>Bacteria</taxon>
        <taxon>Pseudomonadati</taxon>
        <taxon>Thermodesulfobacteriota</taxon>
        <taxon>Desulfobacteria</taxon>
        <taxon>Desulfobacterales</taxon>
        <taxon>Desulfococcaceae</taxon>
        <taxon>Desulfonema</taxon>
    </lineage>
</organism>
<dbReference type="InterPro" id="IPR002197">
    <property type="entry name" value="HTH_Fis"/>
</dbReference>
<keyword evidence="10" id="KW-1185">Reference proteome</keyword>
<evidence type="ECO:0000313" key="10">
    <source>
        <dbReference type="Proteomes" id="UP000663720"/>
    </source>
</evidence>
<evidence type="ECO:0000256" key="5">
    <source>
        <dbReference type="ARBA" id="ARBA00023163"/>
    </source>
</evidence>
<feature type="modified residue" description="4-aspartylphosphate" evidence="6">
    <location>
        <position position="56"/>
    </location>
</feature>
<keyword evidence="6" id="KW-0597">Phosphoprotein</keyword>
<feature type="domain" description="Response regulatory" evidence="8">
    <location>
        <begin position="7"/>
        <end position="121"/>
    </location>
</feature>
<accession>A0A975GHX3</accession>
<dbReference type="EMBL" id="CP061799">
    <property type="protein sequence ID" value="QTA81912.1"/>
    <property type="molecule type" value="Genomic_DNA"/>
</dbReference>
<dbReference type="InterPro" id="IPR001789">
    <property type="entry name" value="Sig_transdc_resp-reg_receiver"/>
</dbReference>
<dbReference type="Pfam" id="PF00158">
    <property type="entry name" value="Sigma54_activat"/>
    <property type="match status" value="1"/>
</dbReference>
<dbReference type="Gene3D" id="3.40.50.300">
    <property type="entry name" value="P-loop containing nucleotide triphosphate hydrolases"/>
    <property type="match status" value="1"/>
</dbReference>
<dbReference type="GO" id="GO:0006355">
    <property type="term" value="P:regulation of DNA-templated transcription"/>
    <property type="evidence" value="ECO:0007669"/>
    <property type="project" value="InterPro"/>
</dbReference>
<protein>
    <submittedName>
        <fullName evidence="9">Two component system response regulator, sigma54-specific</fullName>
    </submittedName>
</protein>
<dbReference type="GO" id="GO:0043565">
    <property type="term" value="F:sequence-specific DNA binding"/>
    <property type="evidence" value="ECO:0007669"/>
    <property type="project" value="InterPro"/>
</dbReference>
<dbReference type="Proteomes" id="UP000663720">
    <property type="component" value="Chromosome"/>
</dbReference>
<dbReference type="PRINTS" id="PR01590">
    <property type="entry name" value="HTHFIS"/>
</dbReference>
<keyword evidence="3" id="KW-0805">Transcription regulation</keyword>
<proteinExistence type="predicted"/>
<dbReference type="SMART" id="SM00448">
    <property type="entry name" value="REC"/>
    <property type="match status" value="1"/>
</dbReference>
<dbReference type="Gene3D" id="1.10.8.60">
    <property type="match status" value="1"/>
</dbReference>
<dbReference type="KEGG" id="dli:dnl_42690"/>
<dbReference type="InterPro" id="IPR002078">
    <property type="entry name" value="Sigma_54_int"/>
</dbReference>
<dbReference type="SUPFAM" id="SSF46689">
    <property type="entry name" value="Homeodomain-like"/>
    <property type="match status" value="1"/>
</dbReference>
<dbReference type="GO" id="GO:0000160">
    <property type="term" value="P:phosphorelay signal transduction system"/>
    <property type="evidence" value="ECO:0007669"/>
    <property type="project" value="InterPro"/>
</dbReference>
<evidence type="ECO:0000259" key="8">
    <source>
        <dbReference type="PROSITE" id="PS50110"/>
    </source>
</evidence>
<dbReference type="SUPFAM" id="SSF52172">
    <property type="entry name" value="CheY-like"/>
    <property type="match status" value="1"/>
</dbReference>
<evidence type="ECO:0000259" key="7">
    <source>
        <dbReference type="PROSITE" id="PS50045"/>
    </source>
</evidence>
<keyword evidence="1" id="KW-0547">Nucleotide-binding</keyword>
<name>A0A975GHX3_9BACT</name>
<keyword evidence="5" id="KW-0804">Transcription</keyword>
<dbReference type="Gene3D" id="3.40.50.2300">
    <property type="match status" value="1"/>
</dbReference>
<dbReference type="InterPro" id="IPR003593">
    <property type="entry name" value="AAA+_ATPase"/>
</dbReference>
<dbReference type="PANTHER" id="PTHR32071">
    <property type="entry name" value="TRANSCRIPTIONAL REGULATORY PROTEIN"/>
    <property type="match status" value="1"/>
</dbReference>
<dbReference type="PROSITE" id="PS00688">
    <property type="entry name" value="SIGMA54_INTERACT_3"/>
    <property type="match status" value="1"/>
</dbReference>
<dbReference type="InterPro" id="IPR027417">
    <property type="entry name" value="P-loop_NTPase"/>
</dbReference>
<evidence type="ECO:0000313" key="9">
    <source>
        <dbReference type="EMBL" id="QTA81912.1"/>
    </source>
</evidence>
<evidence type="ECO:0000256" key="1">
    <source>
        <dbReference type="ARBA" id="ARBA00022741"/>
    </source>
</evidence>
<dbReference type="GO" id="GO:0005524">
    <property type="term" value="F:ATP binding"/>
    <property type="evidence" value="ECO:0007669"/>
    <property type="project" value="UniProtKB-KW"/>
</dbReference>
<feature type="domain" description="Sigma-54 factor interaction" evidence="7">
    <location>
        <begin position="146"/>
        <end position="375"/>
    </location>
</feature>
<evidence type="ECO:0000256" key="2">
    <source>
        <dbReference type="ARBA" id="ARBA00022840"/>
    </source>
</evidence>
<dbReference type="AlphaFoldDB" id="A0A975GHX3"/>
<dbReference type="SMART" id="SM00382">
    <property type="entry name" value="AAA"/>
    <property type="match status" value="1"/>
</dbReference>
<dbReference type="Pfam" id="PF25601">
    <property type="entry name" value="AAA_lid_14"/>
    <property type="match status" value="1"/>
</dbReference>
<dbReference type="PROSITE" id="PS00675">
    <property type="entry name" value="SIGMA54_INTERACT_1"/>
    <property type="match status" value="1"/>
</dbReference>
<evidence type="ECO:0000256" key="3">
    <source>
        <dbReference type="ARBA" id="ARBA00023015"/>
    </source>
</evidence>
<dbReference type="InterPro" id="IPR025943">
    <property type="entry name" value="Sigma_54_int_dom_ATP-bd_2"/>
</dbReference>
<dbReference type="RefSeq" id="WP_207687892.1">
    <property type="nucleotide sequence ID" value="NZ_CP061799.1"/>
</dbReference>